<keyword evidence="2" id="KW-0732">Signal</keyword>
<reference evidence="3 4" key="1">
    <citation type="journal article" date="2018" name="Sci. Rep.">
        <title>Comparative analysis of the Pocillopora damicornis genome highlights role of immune system in coral evolution.</title>
        <authorList>
            <person name="Cunning R."/>
            <person name="Bay R.A."/>
            <person name="Gillette P."/>
            <person name="Baker A.C."/>
            <person name="Traylor-Knowles N."/>
        </authorList>
    </citation>
    <scope>NUCLEOTIDE SEQUENCE [LARGE SCALE GENOMIC DNA]</scope>
    <source>
        <strain evidence="3">RSMAS</strain>
        <tissue evidence="3">Whole animal</tissue>
    </source>
</reference>
<evidence type="ECO:0000313" key="4">
    <source>
        <dbReference type="Proteomes" id="UP000275408"/>
    </source>
</evidence>
<dbReference type="EMBL" id="RCHS01000399">
    <property type="protein sequence ID" value="RMX59152.1"/>
    <property type="molecule type" value="Genomic_DNA"/>
</dbReference>
<protein>
    <submittedName>
        <fullName evidence="3">Uncharacterized protein</fullName>
    </submittedName>
</protein>
<sequence length="133" mass="15303">MLWCIAFILALNCLVQCAEISPPRTDTGKSPTTESEEKMPNTVSRQTRPEPQTIKTTSKNSPQKPVTPAPVNEFALNDILFRGRQSNEASAFLKANEQRGKQLETTYEHIREQDLDDIEALVRRRSRLRFFRR</sequence>
<feature type="chain" id="PRO_5018163489" evidence="2">
    <location>
        <begin position="18"/>
        <end position="133"/>
    </location>
</feature>
<dbReference type="AlphaFoldDB" id="A0A3M6UZS5"/>
<gene>
    <name evidence="3" type="ORF">pdam_00009783</name>
</gene>
<evidence type="ECO:0000313" key="3">
    <source>
        <dbReference type="EMBL" id="RMX59152.1"/>
    </source>
</evidence>
<evidence type="ECO:0000256" key="2">
    <source>
        <dbReference type="SAM" id="SignalP"/>
    </source>
</evidence>
<accession>A0A3M6UZS5</accession>
<name>A0A3M6UZS5_POCDA</name>
<feature type="region of interest" description="Disordered" evidence="1">
    <location>
        <begin position="21"/>
        <end position="70"/>
    </location>
</feature>
<feature type="signal peptide" evidence="2">
    <location>
        <begin position="1"/>
        <end position="17"/>
    </location>
</feature>
<evidence type="ECO:0000256" key="1">
    <source>
        <dbReference type="SAM" id="MobiDB-lite"/>
    </source>
</evidence>
<dbReference type="OrthoDB" id="5975090at2759"/>
<proteinExistence type="predicted"/>
<dbReference type="Proteomes" id="UP000275408">
    <property type="component" value="Unassembled WGS sequence"/>
</dbReference>
<keyword evidence="4" id="KW-1185">Reference proteome</keyword>
<organism evidence="3 4">
    <name type="scientific">Pocillopora damicornis</name>
    <name type="common">Cauliflower coral</name>
    <name type="synonym">Millepora damicornis</name>
    <dbReference type="NCBI Taxonomy" id="46731"/>
    <lineage>
        <taxon>Eukaryota</taxon>
        <taxon>Metazoa</taxon>
        <taxon>Cnidaria</taxon>
        <taxon>Anthozoa</taxon>
        <taxon>Hexacorallia</taxon>
        <taxon>Scleractinia</taxon>
        <taxon>Astrocoeniina</taxon>
        <taxon>Pocilloporidae</taxon>
        <taxon>Pocillopora</taxon>
    </lineage>
</organism>
<comment type="caution">
    <text evidence="3">The sequence shown here is derived from an EMBL/GenBank/DDBJ whole genome shotgun (WGS) entry which is preliminary data.</text>
</comment>
<feature type="compositionally biased region" description="Polar residues" evidence="1">
    <location>
        <begin position="41"/>
        <end position="64"/>
    </location>
</feature>